<organism evidence="1 2">
    <name type="scientific">Fusarium oxysporum (strain Fo5176)</name>
    <name type="common">Fusarium vascular wilt</name>
    <dbReference type="NCBI Taxonomy" id="660025"/>
    <lineage>
        <taxon>Eukaryota</taxon>
        <taxon>Fungi</taxon>
        <taxon>Dikarya</taxon>
        <taxon>Ascomycota</taxon>
        <taxon>Pezizomycotina</taxon>
        <taxon>Sordariomycetes</taxon>
        <taxon>Hypocreomycetidae</taxon>
        <taxon>Hypocreales</taxon>
        <taxon>Nectriaceae</taxon>
        <taxon>Fusarium</taxon>
        <taxon>Fusarium oxysporum species complex</taxon>
    </lineage>
</organism>
<name>A0A0D2XS67_FUSOF</name>
<evidence type="ECO:0000313" key="2">
    <source>
        <dbReference type="Proteomes" id="UP000002489"/>
    </source>
</evidence>
<dbReference type="Proteomes" id="UP000002489">
    <property type="component" value="Unassembled WGS sequence"/>
</dbReference>
<sequence>MTVSGRFSVSEHAMSHDLTEAKQKPLITEPELGSPGCFIECTSGDFRANTRRILPNSSKDSTIARRASAARNGYDFPESYLNLSEVIAPPPVQNRDDCVLYHHTTLEEAITAKQDYLRQIKSQEGGTRKKSSRRTLVKCCVILVSLGLAVIRRLLCTCPIWGNPI</sequence>
<accession>A0A0D2XS67</accession>
<evidence type="ECO:0000313" key="1">
    <source>
        <dbReference type="EnsemblFungi" id="FOXG_06819P0"/>
    </source>
</evidence>
<reference evidence="2" key="1">
    <citation type="journal article" date="2012" name="Mol. Plant Microbe Interact.">
        <title>A highly conserved effector in Fusarium oxysporum is required for full virulence on Arabidopsis.</title>
        <authorList>
            <person name="Thatcher L.F."/>
            <person name="Gardiner D.M."/>
            <person name="Kazan K."/>
            <person name="Manners J."/>
        </authorList>
    </citation>
    <scope>NUCLEOTIDE SEQUENCE [LARGE SCALE GENOMIC DNA]</scope>
    <source>
        <strain evidence="2">Fo5176</strain>
    </source>
</reference>
<reference evidence="1" key="2">
    <citation type="submission" date="2025-08" db="UniProtKB">
        <authorList>
            <consortium name="EnsemblFungi"/>
        </authorList>
    </citation>
    <scope>IDENTIFICATION</scope>
    <source>
        <strain evidence="1">4287 / CBS 123668 / FGSC 9935 / NRRL 34936</strain>
    </source>
</reference>
<dbReference type="AlphaFoldDB" id="A0A0D2XS67"/>
<dbReference type="EnsemblFungi" id="FOXG_06819T0">
    <property type="protein sequence ID" value="FOXG_06819P0"/>
    <property type="gene ID" value="FOXG_06819"/>
</dbReference>
<proteinExistence type="predicted"/>
<protein>
    <submittedName>
        <fullName evidence="1">Uncharacterized protein</fullName>
    </submittedName>
</protein>